<evidence type="ECO:0000313" key="9">
    <source>
        <dbReference type="Proteomes" id="UP001303373"/>
    </source>
</evidence>
<feature type="transmembrane region" description="Helical" evidence="7">
    <location>
        <begin position="397"/>
        <end position="421"/>
    </location>
</feature>
<feature type="transmembrane region" description="Helical" evidence="7">
    <location>
        <begin position="364"/>
        <end position="382"/>
    </location>
</feature>
<dbReference type="AlphaFoldDB" id="A0AAQ3R6G0"/>
<dbReference type="InterPro" id="IPR036259">
    <property type="entry name" value="MFS_trans_sf"/>
</dbReference>
<dbReference type="Proteomes" id="UP001303373">
    <property type="component" value="Chromosome 9"/>
</dbReference>
<feature type="transmembrane region" description="Helical" evidence="7">
    <location>
        <begin position="142"/>
        <end position="170"/>
    </location>
</feature>
<feature type="transmembrane region" description="Helical" evidence="7">
    <location>
        <begin position="324"/>
        <end position="343"/>
    </location>
</feature>
<evidence type="ECO:0000256" key="7">
    <source>
        <dbReference type="SAM" id="Phobius"/>
    </source>
</evidence>
<evidence type="ECO:0000256" key="5">
    <source>
        <dbReference type="ARBA" id="ARBA00022989"/>
    </source>
</evidence>
<gene>
    <name evidence="8" type="ORF">R9X50_00600100</name>
</gene>
<organism evidence="8 9">
    <name type="scientific">Acrodontium crateriforme</name>
    <dbReference type="NCBI Taxonomy" id="150365"/>
    <lineage>
        <taxon>Eukaryota</taxon>
        <taxon>Fungi</taxon>
        <taxon>Dikarya</taxon>
        <taxon>Ascomycota</taxon>
        <taxon>Pezizomycotina</taxon>
        <taxon>Dothideomycetes</taxon>
        <taxon>Dothideomycetidae</taxon>
        <taxon>Mycosphaerellales</taxon>
        <taxon>Teratosphaeriaceae</taxon>
        <taxon>Acrodontium</taxon>
    </lineage>
</organism>
<feature type="transmembrane region" description="Helical" evidence="7">
    <location>
        <begin position="182"/>
        <end position="204"/>
    </location>
</feature>
<feature type="transmembrane region" description="Helical" evidence="7">
    <location>
        <begin position="42"/>
        <end position="63"/>
    </location>
</feature>
<dbReference type="PANTHER" id="PTHR10332">
    <property type="entry name" value="EQUILIBRATIVE NUCLEOSIDE TRANSPORTER"/>
    <property type="match status" value="1"/>
</dbReference>
<evidence type="ECO:0000256" key="6">
    <source>
        <dbReference type="ARBA" id="ARBA00023136"/>
    </source>
</evidence>
<evidence type="ECO:0000256" key="4">
    <source>
        <dbReference type="ARBA" id="ARBA00022692"/>
    </source>
</evidence>
<evidence type="ECO:0000256" key="2">
    <source>
        <dbReference type="ARBA" id="ARBA00007965"/>
    </source>
</evidence>
<comment type="subcellular location">
    <subcellularLocation>
        <location evidence="1">Membrane</location>
        <topology evidence="1">Multi-pass membrane protein</topology>
    </subcellularLocation>
</comment>
<keyword evidence="4 7" id="KW-0812">Transmembrane</keyword>
<dbReference type="Pfam" id="PF01733">
    <property type="entry name" value="Nucleoside_tran"/>
    <property type="match status" value="1"/>
</dbReference>
<dbReference type="GO" id="GO:0005886">
    <property type="term" value="C:plasma membrane"/>
    <property type="evidence" value="ECO:0007669"/>
    <property type="project" value="TreeGrafter"/>
</dbReference>
<reference evidence="8 9" key="1">
    <citation type="submission" date="2023-11" db="EMBL/GenBank/DDBJ databases">
        <title>An acidophilic fungus is an integral part of prey digestion in a carnivorous sundew plant.</title>
        <authorList>
            <person name="Tsai I.J."/>
        </authorList>
    </citation>
    <scope>NUCLEOTIDE SEQUENCE [LARGE SCALE GENOMIC DNA]</scope>
    <source>
        <strain evidence="8">169a</strain>
    </source>
</reference>
<dbReference type="GO" id="GO:0034257">
    <property type="term" value="F:nicotinamide riboside transmembrane transporter activity"/>
    <property type="evidence" value="ECO:0007669"/>
    <property type="project" value="TreeGrafter"/>
</dbReference>
<keyword evidence="5 7" id="KW-1133">Transmembrane helix</keyword>
<accession>A0AAQ3R6G0</accession>
<keyword evidence="6 7" id="KW-0472">Membrane</keyword>
<name>A0AAQ3R6G0_9PEZI</name>
<keyword evidence="3" id="KW-0813">Transport</keyword>
<evidence type="ECO:0000256" key="3">
    <source>
        <dbReference type="ARBA" id="ARBA00022448"/>
    </source>
</evidence>
<dbReference type="InterPro" id="IPR002259">
    <property type="entry name" value="Eqnu_transpt"/>
</dbReference>
<dbReference type="PRINTS" id="PR01130">
    <property type="entry name" value="DERENTRNSPRT"/>
</dbReference>
<feature type="transmembrane region" description="Helical" evidence="7">
    <location>
        <begin position="115"/>
        <end position="136"/>
    </location>
</feature>
<feature type="transmembrane region" description="Helical" evidence="7">
    <location>
        <begin position="232"/>
        <end position="253"/>
    </location>
</feature>
<dbReference type="EMBL" id="CP138588">
    <property type="protein sequence ID" value="WPH03126.1"/>
    <property type="molecule type" value="Genomic_DNA"/>
</dbReference>
<dbReference type="PANTHER" id="PTHR10332:SF88">
    <property type="entry name" value="EQUILIBRATIVE NUCLEOSIDE TRANSPORTER 1, ISOFORM A"/>
    <property type="match status" value="1"/>
</dbReference>
<keyword evidence="9" id="KW-1185">Reference proteome</keyword>
<protein>
    <submittedName>
        <fullName evidence="8">Nucleoside transporter</fullName>
    </submittedName>
</protein>
<dbReference type="SUPFAM" id="SSF103473">
    <property type="entry name" value="MFS general substrate transporter"/>
    <property type="match status" value="1"/>
</dbReference>
<comment type="similarity">
    <text evidence="2">Belongs to the SLC29A/ENT transporter (TC 2.A.57) family.</text>
</comment>
<proteinExistence type="inferred from homology"/>
<evidence type="ECO:0000313" key="8">
    <source>
        <dbReference type="EMBL" id="WPH03126.1"/>
    </source>
</evidence>
<dbReference type="GO" id="GO:0000329">
    <property type="term" value="C:fungal-type vacuole membrane"/>
    <property type="evidence" value="ECO:0007669"/>
    <property type="project" value="TreeGrafter"/>
</dbReference>
<dbReference type="GO" id="GO:0015205">
    <property type="term" value="F:nucleobase transmembrane transporter activity"/>
    <property type="evidence" value="ECO:0007669"/>
    <property type="project" value="TreeGrafter"/>
</dbReference>
<feature type="transmembrane region" description="Helical" evidence="7">
    <location>
        <begin position="433"/>
        <end position="456"/>
    </location>
</feature>
<feature type="transmembrane region" description="Helical" evidence="7">
    <location>
        <begin position="292"/>
        <end position="312"/>
    </location>
</feature>
<dbReference type="PIRSF" id="PIRSF016379">
    <property type="entry name" value="ENT"/>
    <property type="match status" value="1"/>
</dbReference>
<feature type="transmembrane region" description="Helical" evidence="7">
    <location>
        <begin position="83"/>
        <end position="103"/>
    </location>
</feature>
<evidence type="ECO:0000256" key="1">
    <source>
        <dbReference type="ARBA" id="ARBA00004141"/>
    </source>
</evidence>
<sequence>MDRLRKLWQREQDYEPLEASITSESSEIDDVTLVPAVKEFSYVEYTIFLLLGVSMLWAWNMFLAAGPYFSHRFRNNDWIMENFQAAEITVSTVTNLGFMLLLTRLQANASYPKRIVASLCISMACFALLAVSTRLFRDVSAGVYFGFLIVMIFLSTLGTALCQNGIFAYVSGFGQPKYTQGIMTGQAVAGVLPCVAQIVSVLAIHGTSVGKNGSYDDNDTPHGPSPVKPSAAMTYFLTATVIAAVTLIAFLYLQARTQEPKEMANSSTPTDEDEPEERKQVPMIVMARKLRWLAAGVFTTFVVTIAVFPVYTQRIVSVRPPSEQTTWFTAPVFIPLGFLFWNIGDLLGRLTTAVPSLSLTHRPFLVFLLAIARISFLGLYHLCNVRGRGAVVSSDFFYLVVVQVLFGLTNGYLGSICMIGAGEWVEPEEREAAGGFMSLCLVAGLTTGSLASFFAAGA</sequence>